<dbReference type="Proteomes" id="UP001321542">
    <property type="component" value="Chromosome"/>
</dbReference>
<name>A0ABN5VDG2_9ACTN</name>
<keyword evidence="1" id="KW-1133">Transmembrane helix</keyword>
<protein>
    <submittedName>
        <fullName evidence="2">Uncharacterized protein</fullName>
    </submittedName>
</protein>
<evidence type="ECO:0000256" key="1">
    <source>
        <dbReference type="SAM" id="Phobius"/>
    </source>
</evidence>
<reference evidence="2 3" key="1">
    <citation type="journal article" date="2010" name="ChemBioChem">
        <title>Cloning and characterization of the biosynthetic gene cluster of 16-membered macrolide antibiotic FD-891: involvement of a dual functional cytochrome P450 monooxygenase catalyzing epoxidation and hydroxylation.</title>
        <authorList>
            <person name="Kudo F."/>
            <person name="Motegi A."/>
            <person name="Mizoue K."/>
            <person name="Eguchi T."/>
        </authorList>
    </citation>
    <scope>NUCLEOTIDE SEQUENCE [LARGE SCALE GENOMIC DNA]</scope>
    <source>
        <strain evidence="2 3">A-8890</strain>
    </source>
</reference>
<evidence type="ECO:0000313" key="3">
    <source>
        <dbReference type="Proteomes" id="UP001321542"/>
    </source>
</evidence>
<sequence length="41" mass="4462">MLLSGLGLLFHVHAVRSGTVGVAAVFSGMFAFFYVNTRFLQ</sequence>
<keyword evidence="1" id="KW-0812">Transmembrane</keyword>
<evidence type="ECO:0000313" key="2">
    <source>
        <dbReference type="EMBL" id="BBC31035.1"/>
    </source>
</evidence>
<dbReference type="RefSeq" id="WP_286249661.1">
    <property type="nucleotide sequence ID" value="NZ_AP018448.1"/>
</dbReference>
<organism evidence="2 3">
    <name type="scientific">Streptomyces graminofaciens</name>
    <dbReference type="NCBI Taxonomy" id="68212"/>
    <lineage>
        <taxon>Bacteria</taxon>
        <taxon>Bacillati</taxon>
        <taxon>Actinomycetota</taxon>
        <taxon>Actinomycetes</taxon>
        <taxon>Kitasatosporales</taxon>
        <taxon>Streptomycetaceae</taxon>
        <taxon>Streptomyces</taxon>
    </lineage>
</organism>
<feature type="transmembrane region" description="Helical" evidence="1">
    <location>
        <begin position="24"/>
        <end position="40"/>
    </location>
</feature>
<dbReference type="EMBL" id="AP018448">
    <property type="protein sequence ID" value="BBC31035.1"/>
    <property type="molecule type" value="Genomic_DNA"/>
</dbReference>
<gene>
    <name evidence="2" type="ORF">SGFS_023290</name>
</gene>
<accession>A0ABN5VDG2</accession>
<proteinExistence type="predicted"/>
<keyword evidence="3" id="KW-1185">Reference proteome</keyword>
<keyword evidence="1" id="KW-0472">Membrane</keyword>
<reference evidence="2 3" key="2">
    <citation type="journal article" date="2023" name="ChemBioChem">
        <title>Acyltransferase Domain Exchange between Two Independent Type I Polyketide Synthases in the Same Producer Strain of Macrolide Antibiotics.</title>
        <authorList>
            <person name="Kudo F."/>
            <person name="Kishikawa K."/>
            <person name="Tsuboi K."/>
            <person name="Kido T."/>
            <person name="Usui T."/>
            <person name="Hashimoto J."/>
            <person name="Shin-Ya K."/>
            <person name="Miyanaga A."/>
            <person name="Eguchi T."/>
        </authorList>
    </citation>
    <scope>NUCLEOTIDE SEQUENCE [LARGE SCALE GENOMIC DNA]</scope>
    <source>
        <strain evidence="2 3">A-8890</strain>
    </source>
</reference>